<evidence type="ECO:0000313" key="1">
    <source>
        <dbReference type="EMBL" id="PSI01146.1"/>
    </source>
</evidence>
<dbReference type="AlphaFoldDB" id="A0A2P7ED55"/>
<dbReference type="Proteomes" id="UP000240206">
    <property type="component" value="Unassembled WGS sequence"/>
</dbReference>
<dbReference type="EMBL" id="PXVC01000047">
    <property type="protein sequence ID" value="PSI01146.1"/>
    <property type="molecule type" value="Genomic_DNA"/>
</dbReference>
<name>A0A2P7ED55_9SYNE</name>
<sequence>MHILLDTIANPLRIICISAALFLIHPVLADENRIETTDLESVKKNWVDEFNNTPTPNCDRHGCYNYGSSKSSW</sequence>
<evidence type="ECO:0000313" key="2">
    <source>
        <dbReference type="Proteomes" id="UP000240206"/>
    </source>
</evidence>
<comment type="caution">
    <text evidence="1">The sequence shown here is derived from an EMBL/GenBank/DDBJ whole genome shotgun (WGS) entry which is preliminary data.</text>
</comment>
<keyword evidence="2" id="KW-1185">Reference proteome</keyword>
<accession>A0A2P7ED55</accession>
<protein>
    <submittedName>
        <fullName evidence="1">Uncharacterized protein</fullName>
    </submittedName>
</protein>
<proteinExistence type="predicted"/>
<reference evidence="2" key="1">
    <citation type="submission" date="2018-03" db="EMBL/GenBank/DDBJ databases">
        <title>Ecological and genomic features of two cosmopolitan and abundant freshwater picocyanobacteria.</title>
        <authorList>
            <person name="Cabello-Yeves P.J."/>
            <person name="Picazo A."/>
            <person name="Camacho A."/>
            <person name="Callieri C."/>
            <person name="Rosselli R."/>
            <person name="Roda-Garcia J."/>
            <person name="Coutinho F.H."/>
            <person name="Rodriguez-Valera F."/>
        </authorList>
    </citation>
    <scope>NUCLEOTIDE SEQUENCE [LARGE SCALE GENOMIC DNA]</scope>
    <source>
        <strain evidence="2">Tous</strain>
    </source>
</reference>
<gene>
    <name evidence="1" type="ORF">C7K08_09405</name>
</gene>
<organism evidence="1 2">
    <name type="scientific">Synechococcus lacustris str. Tous</name>
    <dbReference type="NCBI Taxonomy" id="1910958"/>
    <lineage>
        <taxon>Bacteria</taxon>
        <taxon>Bacillati</taxon>
        <taxon>Cyanobacteriota</taxon>
        <taxon>Cyanophyceae</taxon>
        <taxon>Synechococcales</taxon>
        <taxon>Synechococcaceae</taxon>
        <taxon>Synechococcus</taxon>
    </lineage>
</organism>